<dbReference type="InterPro" id="IPR050485">
    <property type="entry name" value="Proline_metab_enzyme"/>
</dbReference>
<proteinExistence type="predicted"/>
<dbReference type="Gene3D" id="3.40.605.10">
    <property type="entry name" value="Aldehyde Dehydrogenase, Chain A, domain 1"/>
    <property type="match status" value="1"/>
</dbReference>
<reference evidence="4" key="1">
    <citation type="submission" date="2019-08" db="EMBL/GenBank/DDBJ databases">
        <authorList>
            <person name="Kucharzyk K."/>
            <person name="Murdoch R.W."/>
            <person name="Higgins S."/>
            <person name="Loffler F."/>
        </authorList>
    </citation>
    <scope>NUCLEOTIDE SEQUENCE</scope>
</reference>
<dbReference type="AlphaFoldDB" id="A0A645H9G8"/>
<dbReference type="SUPFAM" id="SSF53720">
    <property type="entry name" value="ALDH-like"/>
    <property type="match status" value="1"/>
</dbReference>
<accession>A0A645H9G8</accession>
<dbReference type="GO" id="GO:0005759">
    <property type="term" value="C:mitochondrial matrix"/>
    <property type="evidence" value="ECO:0007669"/>
    <property type="project" value="TreeGrafter"/>
</dbReference>
<dbReference type="GO" id="GO:0010133">
    <property type="term" value="P:L-proline catabolic process to L-glutamate"/>
    <property type="evidence" value="ECO:0007669"/>
    <property type="project" value="TreeGrafter"/>
</dbReference>
<dbReference type="Gene3D" id="3.40.309.10">
    <property type="entry name" value="Aldehyde Dehydrogenase, Chain A, domain 2"/>
    <property type="match status" value="1"/>
</dbReference>
<evidence type="ECO:0000256" key="2">
    <source>
        <dbReference type="ARBA" id="ARBA00023027"/>
    </source>
</evidence>
<keyword evidence="2" id="KW-0520">NAD</keyword>
<evidence type="ECO:0000256" key="1">
    <source>
        <dbReference type="ARBA" id="ARBA00023002"/>
    </source>
</evidence>
<dbReference type="Pfam" id="PF00171">
    <property type="entry name" value="Aldedh"/>
    <property type="match status" value="1"/>
</dbReference>
<sequence>MEEEIFGPILTIYVYDDDKYIETLNLCDETSPYALTGAVFATDRDAINKAESILRYAAGNFYINDKTTAASIGLQPFGGARASGTNDKAGSKLNLIRWCSPRTVKENLLPPHDFKYPYMLEE</sequence>
<dbReference type="PANTHER" id="PTHR42862:SF1">
    <property type="entry name" value="DELTA-1-PYRROLINE-5-CARBOXYLATE DEHYDROGENASE 2, ISOFORM A-RELATED"/>
    <property type="match status" value="1"/>
</dbReference>
<evidence type="ECO:0000313" key="4">
    <source>
        <dbReference type="EMBL" id="MPN35156.1"/>
    </source>
</evidence>
<dbReference type="InterPro" id="IPR016161">
    <property type="entry name" value="Ald_DH/histidinol_DH"/>
</dbReference>
<dbReference type="EMBL" id="VSSQ01088564">
    <property type="protein sequence ID" value="MPN35156.1"/>
    <property type="molecule type" value="Genomic_DNA"/>
</dbReference>
<name>A0A645H9G8_9ZZZZ</name>
<organism evidence="4">
    <name type="scientific">bioreactor metagenome</name>
    <dbReference type="NCBI Taxonomy" id="1076179"/>
    <lineage>
        <taxon>unclassified sequences</taxon>
        <taxon>metagenomes</taxon>
        <taxon>ecological metagenomes</taxon>
    </lineage>
</organism>
<gene>
    <name evidence="4" type="primary">rocA_10</name>
    <name evidence="4" type="ORF">SDC9_182651</name>
</gene>
<dbReference type="GO" id="GO:0003842">
    <property type="term" value="F:L-glutamate gamma-semialdehyde dehydrogenase activity"/>
    <property type="evidence" value="ECO:0007669"/>
    <property type="project" value="UniProtKB-EC"/>
</dbReference>
<keyword evidence="1 4" id="KW-0560">Oxidoreductase</keyword>
<dbReference type="InterPro" id="IPR016163">
    <property type="entry name" value="Ald_DH_C"/>
</dbReference>
<dbReference type="EC" id="1.2.1.88" evidence="4"/>
<comment type="caution">
    <text evidence="4">The sequence shown here is derived from an EMBL/GenBank/DDBJ whole genome shotgun (WGS) entry which is preliminary data.</text>
</comment>
<dbReference type="InterPro" id="IPR015590">
    <property type="entry name" value="Aldehyde_DH_dom"/>
</dbReference>
<evidence type="ECO:0000259" key="3">
    <source>
        <dbReference type="Pfam" id="PF00171"/>
    </source>
</evidence>
<dbReference type="InterPro" id="IPR016162">
    <property type="entry name" value="Ald_DH_N"/>
</dbReference>
<dbReference type="PANTHER" id="PTHR42862">
    <property type="entry name" value="DELTA-1-PYRROLINE-5-CARBOXYLATE DEHYDROGENASE 1, ISOFORM A-RELATED"/>
    <property type="match status" value="1"/>
</dbReference>
<protein>
    <submittedName>
        <fullName evidence="4">1-pyrroline-5-carboxylate dehydrogenase</fullName>
        <ecNumber evidence="4">1.2.1.88</ecNumber>
    </submittedName>
</protein>
<feature type="domain" description="Aldehyde dehydrogenase" evidence="3">
    <location>
        <begin position="1"/>
        <end position="99"/>
    </location>
</feature>